<dbReference type="PROSITE" id="PS00678">
    <property type="entry name" value="WD_REPEATS_1"/>
    <property type="match status" value="2"/>
</dbReference>
<comment type="similarity">
    <text evidence="5">Belongs to the WD repeat MORG1 family.</text>
</comment>
<evidence type="ECO:0000256" key="2">
    <source>
        <dbReference type="ARBA" id="ARBA00022490"/>
    </source>
</evidence>
<dbReference type="PANTHER" id="PTHR22842">
    <property type="entry name" value="WD40 REPEAT PROTEIN"/>
    <property type="match status" value="1"/>
</dbReference>
<feature type="repeat" description="WD" evidence="6">
    <location>
        <begin position="264"/>
        <end position="296"/>
    </location>
</feature>
<dbReference type="Pfam" id="PF00400">
    <property type="entry name" value="WD40"/>
    <property type="match status" value="5"/>
</dbReference>
<dbReference type="InterPro" id="IPR015943">
    <property type="entry name" value="WD40/YVTN_repeat-like_dom_sf"/>
</dbReference>
<dbReference type="InterPro" id="IPR051980">
    <property type="entry name" value="WD_repeat_MORG1"/>
</dbReference>
<comment type="caution">
    <text evidence="7">The sequence shown here is derived from an EMBL/GenBank/DDBJ whole genome shotgun (WGS) entry which is preliminary data.</text>
</comment>
<dbReference type="Proteomes" id="UP001473302">
    <property type="component" value="Unassembled WGS sequence"/>
</dbReference>
<reference evidence="7 8" key="1">
    <citation type="submission" date="2024-04" db="EMBL/GenBank/DDBJ databases">
        <title>genome sequences of Mucor flavus KT1a and Helicostylum pulchrum KT1b strains isolated from the surface of a dry-aged beef.</title>
        <authorList>
            <person name="Toyotome T."/>
            <person name="Hosono M."/>
            <person name="Torimaru M."/>
            <person name="Fukuda K."/>
            <person name="Mikami N."/>
        </authorList>
    </citation>
    <scope>NUCLEOTIDE SEQUENCE [LARGE SCALE GENOMIC DNA]</scope>
    <source>
        <strain evidence="7 8">KT1a</strain>
    </source>
</reference>
<dbReference type="InterPro" id="IPR019775">
    <property type="entry name" value="WD40_repeat_CS"/>
</dbReference>
<feature type="repeat" description="WD" evidence="6">
    <location>
        <begin position="96"/>
        <end position="137"/>
    </location>
</feature>
<dbReference type="EMBL" id="BAABUK010000025">
    <property type="protein sequence ID" value="GAA5815260.1"/>
    <property type="molecule type" value="Genomic_DNA"/>
</dbReference>
<dbReference type="CDD" id="cd00200">
    <property type="entry name" value="WD40"/>
    <property type="match status" value="1"/>
</dbReference>
<keyword evidence="3 6" id="KW-0853">WD repeat</keyword>
<evidence type="ECO:0000256" key="4">
    <source>
        <dbReference type="ARBA" id="ARBA00022737"/>
    </source>
</evidence>
<evidence type="ECO:0000256" key="5">
    <source>
        <dbReference type="ARBA" id="ARBA00038145"/>
    </source>
</evidence>
<dbReference type="Gene3D" id="2.130.10.10">
    <property type="entry name" value="YVTN repeat-like/Quinoprotein amine dehydrogenase"/>
    <property type="match status" value="1"/>
</dbReference>
<dbReference type="SMART" id="SM00320">
    <property type="entry name" value="WD40"/>
    <property type="match status" value="7"/>
</dbReference>
<dbReference type="InterPro" id="IPR001680">
    <property type="entry name" value="WD40_rpt"/>
</dbReference>
<feature type="repeat" description="WD" evidence="6">
    <location>
        <begin position="54"/>
        <end position="95"/>
    </location>
</feature>
<evidence type="ECO:0000256" key="3">
    <source>
        <dbReference type="ARBA" id="ARBA00022574"/>
    </source>
</evidence>
<comment type="subcellular location">
    <subcellularLocation>
        <location evidence="1">Cytoplasm</location>
    </subcellularLocation>
</comment>
<dbReference type="PROSITE" id="PS50082">
    <property type="entry name" value="WD_REPEATS_2"/>
    <property type="match status" value="4"/>
</dbReference>
<accession>A0ABP9Z812</accession>
<dbReference type="PROSITE" id="PS50294">
    <property type="entry name" value="WD_REPEATS_REGION"/>
    <property type="match status" value="4"/>
</dbReference>
<organism evidence="7 8">
    <name type="scientific">Mucor flavus</name>
    <dbReference type="NCBI Taxonomy" id="439312"/>
    <lineage>
        <taxon>Eukaryota</taxon>
        <taxon>Fungi</taxon>
        <taxon>Fungi incertae sedis</taxon>
        <taxon>Mucoromycota</taxon>
        <taxon>Mucoromycotina</taxon>
        <taxon>Mucoromycetes</taxon>
        <taxon>Mucorales</taxon>
        <taxon>Mucorineae</taxon>
        <taxon>Mucoraceae</taxon>
        <taxon>Mucor</taxon>
    </lineage>
</organism>
<dbReference type="SUPFAM" id="SSF50978">
    <property type="entry name" value="WD40 repeat-like"/>
    <property type="match status" value="1"/>
</dbReference>
<feature type="repeat" description="WD" evidence="6">
    <location>
        <begin position="12"/>
        <end position="53"/>
    </location>
</feature>
<proteinExistence type="inferred from homology"/>
<dbReference type="PRINTS" id="PR00320">
    <property type="entry name" value="GPROTEINBRPT"/>
</dbReference>
<evidence type="ECO:0008006" key="9">
    <source>
        <dbReference type="Google" id="ProtNLM"/>
    </source>
</evidence>
<keyword evidence="4" id="KW-0677">Repeat</keyword>
<evidence type="ECO:0000256" key="6">
    <source>
        <dbReference type="PROSITE-ProRule" id="PRU00221"/>
    </source>
</evidence>
<gene>
    <name evidence="7" type="ORF">MFLAVUS_008766</name>
</gene>
<protein>
    <recommendedName>
        <fullName evidence="9">WD40 repeat-like protein</fullName>
    </recommendedName>
</protein>
<dbReference type="InterPro" id="IPR036322">
    <property type="entry name" value="WD40_repeat_dom_sf"/>
</dbReference>
<evidence type="ECO:0000256" key="1">
    <source>
        <dbReference type="ARBA" id="ARBA00004496"/>
    </source>
</evidence>
<sequence>MPPYPTKIESTFKGHKGPVNDVCYNKSGQYCLSAGKDRSVRLWSSATGLLLQTYNGHARDVLTVAVSSDNGKIASGGVDRTVLLWDVSSGEITRRYTAHWERVNAVAFNDDSTVLLSGSFDATIRLWDLRSSNFQPIQVIEDCKDSIMSIDVKGVEIVASCADGKLRTYDLRMGELKEDYIGPALTSAKISKDGHCILVGSLDSTMRLMDKSNGRLLNEFKGHKHNEYKIESVLSNTDAFAITGSEDGKIYIYDVLEGNVVSVLDAHQGVATTLDYHPENVNMLSAGSDGLIHIWS</sequence>
<dbReference type="InterPro" id="IPR020472">
    <property type="entry name" value="WD40_PAC1"/>
</dbReference>
<name>A0ABP9Z812_9FUNG</name>
<evidence type="ECO:0000313" key="7">
    <source>
        <dbReference type="EMBL" id="GAA5815260.1"/>
    </source>
</evidence>
<keyword evidence="8" id="KW-1185">Reference proteome</keyword>
<evidence type="ECO:0000313" key="8">
    <source>
        <dbReference type="Proteomes" id="UP001473302"/>
    </source>
</evidence>
<dbReference type="PANTHER" id="PTHR22842:SF3">
    <property type="entry name" value="WD REPEAT DOMAIN-CONTAINING PROTEIN 83"/>
    <property type="match status" value="1"/>
</dbReference>
<keyword evidence="2" id="KW-0963">Cytoplasm</keyword>